<dbReference type="PROSITE" id="PS50883">
    <property type="entry name" value="EAL"/>
    <property type="match status" value="1"/>
</dbReference>
<dbReference type="RefSeq" id="WP_194700990.1">
    <property type="nucleotide sequence ID" value="NZ_JADKNH010000003.1"/>
</dbReference>
<dbReference type="CDD" id="cd01948">
    <property type="entry name" value="EAL"/>
    <property type="match status" value="1"/>
</dbReference>
<comment type="caution">
    <text evidence="3">The sequence shown here is derived from an EMBL/GenBank/DDBJ whole genome shotgun (WGS) entry which is preliminary data.</text>
</comment>
<name>A0ABR9ZQZ0_9FIRM</name>
<dbReference type="InterPro" id="IPR050706">
    <property type="entry name" value="Cyclic-di-GMP_PDE-like"/>
</dbReference>
<sequence length="797" mass="92461">MKKIFFRMIVILLLFAILGVSLNLWGLSTFVSEIEEIVYKRDMAYIDQVFNRLDIILTLVSGEIQKSNVIESEINENFTKYKLEVIQSEIDAEGLYLFGKNFNRIESTVDLSVETPFLDMVKKNRDHFSKSSNVNNFGYYLNPTDHKIKIVSQQYFESSEVYILEVHDLIQTLLIHYPVAVYESLYPYLLNVSSEYIDHDTQFTVDFIGPDELIRAKDKIDLSKLKEGHLIKIKASEYIYVYQLVSLNQNKWLARPLLLKTILYERSGLSNPLKQMFRYVIYIILVSIFSASLIYYKFIYKGLIRKIAILNKQIEKSESDQSDFFIDQTGISEVDAIIAAYKKLKVHLNEREQFIAEMAYFDTITGAGNIYLLERDLDLLLGASDKNEYISLVFIYLKNDREIVEQLTNENIQMFLSTFMTQIRTAFGSDAVYRTADYTFAALSNLNSEYGIIEQVQKLQEYMNARFPNIDIELSIIIARYPEHGESGAELISNIEIASHSNLDKTIIFYSQKLKEVYQKQLQLENDLKRALKNNEIYVVYQPVVNPFTFRIEGVEALVRWKNKMGQLISPEIFIPVAEKLGIIEDIDKMVFEKSCRMLLLWEEIFESDFFVSINTSPIWFTAPNFIKFVHDTIRSLDVNPSKICLEIIETCLIEDIDQANGIILDAKNLGVKIALDDFGKGYSSLNYLRNLKIDKLKIDKDFLLEMDFENKEYNLMDSIVDMAHHMNFQVVVEGVEEIPQLEYLKTLNVELIQGYLFSKPLDKKEITQLLLEGGICNPQNESQQERAGQIDKNMLQ</sequence>
<keyword evidence="1" id="KW-0472">Membrane</keyword>
<dbReference type="Proteomes" id="UP000614200">
    <property type="component" value="Unassembled WGS sequence"/>
</dbReference>
<evidence type="ECO:0000256" key="1">
    <source>
        <dbReference type="SAM" id="Phobius"/>
    </source>
</evidence>
<feature type="transmembrane region" description="Helical" evidence="1">
    <location>
        <begin position="276"/>
        <end position="296"/>
    </location>
</feature>
<feature type="domain" description="EAL" evidence="2">
    <location>
        <begin position="521"/>
        <end position="775"/>
    </location>
</feature>
<dbReference type="SUPFAM" id="SSF141868">
    <property type="entry name" value="EAL domain-like"/>
    <property type="match status" value="1"/>
</dbReference>
<organism evidence="3 4">
    <name type="scientific">Fusibacter ferrireducens</name>
    <dbReference type="NCBI Taxonomy" id="2785058"/>
    <lineage>
        <taxon>Bacteria</taxon>
        <taxon>Bacillati</taxon>
        <taxon>Bacillota</taxon>
        <taxon>Clostridia</taxon>
        <taxon>Eubacteriales</taxon>
        <taxon>Eubacteriales Family XII. Incertae Sedis</taxon>
        <taxon>Fusibacter</taxon>
    </lineage>
</organism>
<dbReference type="InterPro" id="IPR001633">
    <property type="entry name" value="EAL_dom"/>
</dbReference>
<gene>
    <name evidence="3" type="ORF">ISU02_06455</name>
</gene>
<dbReference type="EMBL" id="JADKNH010000003">
    <property type="protein sequence ID" value="MBF4692751.1"/>
    <property type="molecule type" value="Genomic_DNA"/>
</dbReference>
<keyword evidence="4" id="KW-1185">Reference proteome</keyword>
<dbReference type="Gene3D" id="3.30.70.270">
    <property type="match status" value="1"/>
</dbReference>
<evidence type="ECO:0000313" key="4">
    <source>
        <dbReference type="Proteomes" id="UP000614200"/>
    </source>
</evidence>
<dbReference type="SMART" id="SM00052">
    <property type="entry name" value="EAL"/>
    <property type="match status" value="1"/>
</dbReference>
<reference evidence="3 4" key="1">
    <citation type="submission" date="2020-11" db="EMBL/GenBank/DDBJ databases">
        <title>Fusibacter basophilias sp. nov.</title>
        <authorList>
            <person name="Qiu D."/>
        </authorList>
    </citation>
    <scope>NUCLEOTIDE SEQUENCE [LARGE SCALE GENOMIC DNA]</scope>
    <source>
        <strain evidence="3 4">Q10-2</strain>
    </source>
</reference>
<evidence type="ECO:0000259" key="2">
    <source>
        <dbReference type="PROSITE" id="PS50883"/>
    </source>
</evidence>
<evidence type="ECO:0000313" key="3">
    <source>
        <dbReference type="EMBL" id="MBF4692751.1"/>
    </source>
</evidence>
<protein>
    <submittedName>
        <fullName evidence="3">EAL domain-containing protein</fullName>
    </submittedName>
</protein>
<dbReference type="SMART" id="SM00267">
    <property type="entry name" value="GGDEF"/>
    <property type="match status" value="1"/>
</dbReference>
<accession>A0ABR9ZQZ0</accession>
<proteinExistence type="predicted"/>
<dbReference type="PANTHER" id="PTHR33121:SF70">
    <property type="entry name" value="SIGNALING PROTEIN YKOW"/>
    <property type="match status" value="1"/>
</dbReference>
<keyword evidence="1" id="KW-1133">Transmembrane helix</keyword>
<keyword evidence="1" id="KW-0812">Transmembrane</keyword>
<dbReference type="InterPro" id="IPR043128">
    <property type="entry name" value="Rev_trsase/Diguanyl_cyclase"/>
</dbReference>
<dbReference type="Gene3D" id="3.20.20.450">
    <property type="entry name" value="EAL domain"/>
    <property type="match status" value="1"/>
</dbReference>
<dbReference type="PANTHER" id="PTHR33121">
    <property type="entry name" value="CYCLIC DI-GMP PHOSPHODIESTERASE PDEF"/>
    <property type="match status" value="1"/>
</dbReference>
<dbReference type="InterPro" id="IPR000160">
    <property type="entry name" value="GGDEF_dom"/>
</dbReference>
<dbReference type="InterPro" id="IPR035919">
    <property type="entry name" value="EAL_sf"/>
</dbReference>
<dbReference type="Pfam" id="PF00563">
    <property type="entry name" value="EAL"/>
    <property type="match status" value="1"/>
</dbReference>